<dbReference type="RefSeq" id="WP_385876523.1">
    <property type="nucleotide sequence ID" value="NZ_JBHLXE010000048.1"/>
</dbReference>
<keyword evidence="2" id="KW-1185">Reference proteome</keyword>
<dbReference type="Proteomes" id="UP001589758">
    <property type="component" value="Unassembled WGS sequence"/>
</dbReference>
<comment type="caution">
    <text evidence="1">The sequence shown here is derived from an EMBL/GenBank/DDBJ whole genome shotgun (WGS) entry which is preliminary data.</text>
</comment>
<sequence>MQENNNTLDSNNGQLDLDSSFDQVILLFNQYQALIEDKHQDLKRMVELKDIENKKLAEKNQELVDSMKQVTIVPDDHVFSLHINQLKVKACELLDEAVLFRQYSEELLNRYTSTKSKYK</sequence>
<proteinExistence type="predicted"/>
<name>A0ABV6C8W5_9GAMM</name>
<gene>
    <name evidence="1" type="ORF">ACFFIT_04840</name>
</gene>
<dbReference type="EMBL" id="JBHLXE010000048">
    <property type="protein sequence ID" value="MFC0179422.1"/>
    <property type="molecule type" value="Genomic_DNA"/>
</dbReference>
<organism evidence="1 2">
    <name type="scientific">Thorsellia kenyensis</name>
    <dbReference type="NCBI Taxonomy" id="1549888"/>
    <lineage>
        <taxon>Bacteria</taxon>
        <taxon>Pseudomonadati</taxon>
        <taxon>Pseudomonadota</taxon>
        <taxon>Gammaproteobacteria</taxon>
        <taxon>Enterobacterales</taxon>
        <taxon>Thorselliaceae</taxon>
        <taxon>Thorsellia</taxon>
    </lineage>
</organism>
<reference evidence="1 2" key="1">
    <citation type="submission" date="2024-09" db="EMBL/GenBank/DDBJ databases">
        <authorList>
            <person name="Sun Q."/>
            <person name="Mori K."/>
        </authorList>
    </citation>
    <scope>NUCLEOTIDE SEQUENCE [LARGE SCALE GENOMIC DNA]</scope>
    <source>
        <strain evidence="1 2">CCM 8545</strain>
    </source>
</reference>
<evidence type="ECO:0000313" key="1">
    <source>
        <dbReference type="EMBL" id="MFC0179422.1"/>
    </source>
</evidence>
<accession>A0ABV6C8W5</accession>
<evidence type="ECO:0000313" key="2">
    <source>
        <dbReference type="Proteomes" id="UP001589758"/>
    </source>
</evidence>
<protein>
    <submittedName>
        <fullName evidence="1">Uncharacterized protein</fullName>
    </submittedName>
</protein>